<gene>
    <name evidence="2" type="ORF">OC25_11180</name>
</gene>
<name>A0A0C1DIU3_9SPHI</name>
<proteinExistence type="predicted"/>
<protein>
    <recommendedName>
        <fullName evidence="4">O-antigen polymerase</fullName>
    </recommendedName>
</protein>
<dbReference type="Proteomes" id="UP000031246">
    <property type="component" value="Unassembled WGS sequence"/>
</dbReference>
<feature type="transmembrane region" description="Helical" evidence="1">
    <location>
        <begin position="77"/>
        <end position="94"/>
    </location>
</feature>
<organism evidence="2 3">
    <name type="scientific">Pedobacter kyungheensis</name>
    <dbReference type="NCBI Taxonomy" id="1069985"/>
    <lineage>
        <taxon>Bacteria</taxon>
        <taxon>Pseudomonadati</taxon>
        <taxon>Bacteroidota</taxon>
        <taxon>Sphingobacteriia</taxon>
        <taxon>Sphingobacteriales</taxon>
        <taxon>Sphingobacteriaceae</taxon>
        <taxon>Pedobacter</taxon>
    </lineage>
</organism>
<feature type="transmembrane region" description="Helical" evidence="1">
    <location>
        <begin position="234"/>
        <end position="252"/>
    </location>
</feature>
<dbReference type="AlphaFoldDB" id="A0A0C1DIU3"/>
<comment type="caution">
    <text evidence="2">The sequence shown here is derived from an EMBL/GenBank/DDBJ whole genome shotgun (WGS) entry which is preliminary data.</text>
</comment>
<feature type="transmembrane region" description="Helical" evidence="1">
    <location>
        <begin position="15"/>
        <end position="42"/>
    </location>
</feature>
<evidence type="ECO:0008006" key="4">
    <source>
        <dbReference type="Google" id="ProtNLM"/>
    </source>
</evidence>
<keyword evidence="1" id="KW-0812">Transmembrane</keyword>
<keyword evidence="1" id="KW-1133">Transmembrane helix</keyword>
<dbReference type="EMBL" id="JSYN01000012">
    <property type="protein sequence ID" value="KIA93820.1"/>
    <property type="molecule type" value="Genomic_DNA"/>
</dbReference>
<keyword evidence="3" id="KW-1185">Reference proteome</keyword>
<evidence type="ECO:0000313" key="3">
    <source>
        <dbReference type="Proteomes" id="UP000031246"/>
    </source>
</evidence>
<dbReference type="RefSeq" id="WP_039475842.1">
    <property type="nucleotide sequence ID" value="NZ_JSYN01000012.1"/>
</dbReference>
<feature type="transmembrane region" description="Helical" evidence="1">
    <location>
        <begin position="360"/>
        <end position="390"/>
    </location>
</feature>
<sequence length="406" mass="46647">MFKIKRNQFKRSLSLGILFFSGTSLHFFDGGIIFWFFILIILNKNNFLRIKLKDLLVLSSLILILTVFYLIKSNEIPYFVFVAIASAYIVLLNYRTNNYKQIFLVDISNLFKFYMHFTLISIFFLIFGQSLFSPAYLWPFLRQIGYIFWYIDSGGPSFLNHYRLCGLAWEPGVWQLFLNLNLILILSSKRPTKEVILSIISIVFTFSTTGLFIMVFILAANVLYLSPIKRAKTLIIPAILFFFLFSLISSNINEKLSGSGATSSSVRFGDFYVGLEMLKRSPIIGEDPKTTFNSSDLLILNTRERIWNDAVEGDKSGYLDAEMVNGFMIFLLDFGLIAGGYLLYKAFCFNLFENKKIRNVFICVIIIALFSEPISRTGFFFFFILASIIINGSKKTKYLQPVGQIN</sequence>
<dbReference type="OrthoDB" id="1491114at2"/>
<reference evidence="2 3" key="1">
    <citation type="submission" date="2014-10" db="EMBL/GenBank/DDBJ databases">
        <title>Pedobacter Kyungheensis.</title>
        <authorList>
            <person name="Anderson B.M."/>
            <person name="Newman J.D."/>
        </authorList>
    </citation>
    <scope>NUCLEOTIDE SEQUENCE [LARGE SCALE GENOMIC DNA]</scope>
    <source>
        <strain evidence="2 3">KACC 16221</strain>
    </source>
</reference>
<feature type="transmembrane region" description="Helical" evidence="1">
    <location>
        <begin position="327"/>
        <end position="348"/>
    </location>
</feature>
<feature type="transmembrane region" description="Helical" evidence="1">
    <location>
        <begin position="195"/>
        <end position="222"/>
    </location>
</feature>
<evidence type="ECO:0000256" key="1">
    <source>
        <dbReference type="SAM" id="Phobius"/>
    </source>
</evidence>
<feature type="transmembrane region" description="Helical" evidence="1">
    <location>
        <begin position="54"/>
        <end position="71"/>
    </location>
</feature>
<accession>A0A0C1DIU3</accession>
<evidence type="ECO:0000313" key="2">
    <source>
        <dbReference type="EMBL" id="KIA93820.1"/>
    </source>
</evidence>
<feature type="transmembrane region" description="Helical" evidence="1">
    <location>
        <begin position="114"/>
        <end position="132"/>
    </location>
</feature>
<keyword evidence="1" id="KW-0472">Membrane</keyword>